<dbReference type="SUPFAM" id="SSF143437">
    <property type="entry name" value="THUMP domain-like"/>
    <property type="match status" value="1"/>
</dbReference>
<dbReference type="Proteomes" id="UP000179920">
    <property type="component" value="Chromosome VII"/>
</dbReference>
<dbReference type="GO" id="GO:0016740">
    <property type="term" value="F:transferase activity"/>
    <property type="evidence" value="ECO:0007669"/>
    <property type="project" value="UniProtKB-KW"/>
</dbReference>
<dbReference type="PANTHER" id="PTHR13452">
    <property type="entry name" value="THUMP DOMAIN CONTAINING PROTEIN 1-RELATED"/>
    <property type="match status" value="1"/>
</dbReference>
<dbReference type="AlphaFoldDB" id="A0A1K0HDL7"/>
<evidence type="ECO:0000256" key="1">
    <source>
        <dbReference type="PROSITE-ProRule" id="PRU00529"/>
    </source>
</evidence>
<evidence type="ECO:0000313" key="5">
    <source>
        <dbReference type="EMBL" id="SYW79804.1"/>
    </source>
</evidence>
<dbReference type="Gene3D" id="3.30.2300.10">
    <property type="entry name" value="THUMP superfamily"/>
    <property type="match status" value="1"/>
</dbReference>
<proteinExistence type="predicted"/>
<reference evidence="6" key="1">
    <citation type="submission" date="2016-04" db="EMBL/GenBank/DDBJ databases">
        <authorList>
            <person name="Guldener U."/>
            <person name="Guldener U."/>
        </authorList>
    </citation>
    <scope>NUCLEOTIDE SEQUENCE [LARGE SCALE GENOMIC DNA]</scope>
    <source>
        <strain evidence="6">UB2112</strain>
    </source>
</reference>
<dbReference type="SMART" id="SM00981">
    <property type="entry name" value="THUMP"/>
    <property type="match status" value="1"/>
</dbReference>
<dbReference type="OrthoDB" id="367221at2759"/>
<evidence type="ECO:0000259" key="3">
    <source>
        <dbReference type="PROSITE" id="PS51165"/>
    </source>
</evidence>
<protein>
    <submittedName>
        <fullName evidence="5">Related to TAN1 - putative tRNA acetyltransferase</fullName>
    </submittedName>
    <submittedName>
        <fullName evidence="4">Related to TAN1-putative tRNA acetyltransferase</fullName>
    </submittedName>
</protein>
<sequence>MPSKRKRSGPGFNRDAPNDSTFKRSKPAYNQVYRLSARNISGPGIFVTCVQGKERKAALQFIDLLNEVADRLYPGVKPEPLPETNNAGSSKVEENYGEEEDMDALRNGSVPQPTEQPREPVVATVEIKGKEKEEDDIAAQIAAELKDIKSSERRRSSTNSVRFKNIETDTECFLFISISPPFDPYLFVYTILSDVEVSGEPGSRFAQRLTPVTQTCSANAEDLTTLARTILPHFFSTNAEEAKTFKIDPRIRSHSKLKRNDVIQIVASNIPTGAEGERIHNANLSNPDLWIVVEVVKNSAAISVVRDYERYRKMNLQSVALVANEGKAKEHEEGKRSGEGRVGASLVGKSAPATTVEGAEEKKEQKGDEKEAPAATTTEEVSQAQQDEQKPSEEAAAEQDQMANFKLF</sequence>
<feature type="compositionally biased region" description="Basic and acidic residues" evidence="2">
    <location>
        <begin position="326"/>
        <end position="339"/>
    </location>
</feature>
<dbReference type="PROSITE" id="PS51165">
    <property type="entry name" value="THUMP"/>
    <property type="match status" value="1"/>
</dbReference>
<feature type="domain" description="THUMP" evidence="3">
    <location>
        <begin position="194"/>
        <end position="306"/>
    </location>
</feature>
<feature type="region of interest" description="Disordered" evidence="2">
    <location>
        <begin position="1"/>
        <end position="27"/>
    </location>
</feature>
<dbReference type="InterPro" id="IPR004114">
    <property type="entry name" value="THUMP_dom"/>
</dbReference>
<feature type="region of interest" description="Disordered" evidence="2">
    <location>
        <begin position="76"/>
        <end position="119"/>
    </location>
</feature>
<dbReference type="InterPro" id="IPR040183">
    <property type="entry name" value="THUMPD1-like"/>
</dbReference>
<evidence type="ECO:0000313" key="6">
    <source>
        <dbReference type="Proteomes" id="UP000179920"/>
    </source>
</evidence>
<dbReference type="Proteomes" id="UP000658997">
    <property type="component" value="Unassembled WGS sequence"/>
</dbReference>
<dbReference type="FunFam" id="3.30.2300.10:FF:000001">
    <property type="entry name" value="THUMP domain-containing protein 1"/>
    <property type="match status" value="1"/>
</dbReference>
<evidence type="ECO:0000313" key="4">
    <source>
        <dbReference type="EMBL" id="SAM82402.1"/>
    </source>
</evidence>
<reference evidence="4" key="2">
    <citation type="submission" date="2016-04" db="EMBL/GenBank/DDBJ databases">
        <authorList>
            <person name="Evans L.H."/>
            <person name="Alamgir A."/>
            <person name="Owens N."/>
            <person name="Weber N.D."/>
            <person name="Virtaneva K."/>
            <person name="Barbian K."/>
            <person name="Babar A."/>
            <person name="Rosenke K."/>
        </authorList>
    </citation>
    <scope>NUCLEOTIDE SEQUENCE</scope>
    <source>
        <strain evidence="4">UB2112</strain>
    </source>
</reference>
<reference evidence="5" key="3">
    <citation type="submission" date="2018-08" db="EMBL/GenBank/DDBJ databases">
        <authorList>
            <person name="Guldener U."/>
        </authorList>
    </citation>
    <scope>NUCLEOTIDE SEQUENCE</scope>
    <source>
        <strain evidence="5">UB2</strain>
    </source>
</reference>
<dbReference type="Pfam" id="PF02926">
    <property type="entry name" value="THUMP"/>
    <property type="match status" value="1"/>
</dbReference>
<keyword evidence="1" id="KW-0694">RNA-binding</keyword>
<accession>A0A1K0HDL7</accession>
<organism evidence="4 6">
    <name type="scientific">Ustilago bromivora</name>
    <dbReference type="NCBI Taxonomy" id="307758"/>
    <lineage>
        <taxon>Eukaryota</taxon>
        <taxon>Fungi</taxon>
        <taxon>Dikarya</taxon>
        <taxon>Basidiomycota</taxon>
        <taxon>Ustilaginomycotina</taxon>
        <taxon>Ustilaginomycetes</taxon>
        <taxon>Ustilaginales</taxon>
        <taxon>Ustilaginaceae</taxon>
        <taxon>Ustilago</taxon>
    </lineage>
</organism>
<keyword evidence="4" id="KW-0808">Transferase</keyword>
<dbReference type="GO" id="GO:0003723">
    <property type="term" value="F:RNA binding"/>
    <property type="evidence" value="ECO:0007669"/>
    <property type="project" value="UniProtKB-UniRule"/>
</dbReference>
<dbReference type="CDD" id="cd11717">
    <property type="entry name" value="THUMP_THUMPD1_like"/>
    <property type="match status" value="1"/>
</dbReference>
<dbReference type="GO" id="GO:0006400">
    <property type="term" value="P:tRNA modification"/>
    <property type="evidence" value="ECO:0007669"/>
    <property type="project" value="InterPro"/>
</dbReference>
<keyword evidence="7" id="KW-1185">Reference proteome</keyword>
<dbReference type="PANTHER" id="PTHR13452:SF10">
    <property type="entry name" value="THUMP DOMAIN-CONTAINING PROTEIN 1"/>
    <property type="match status" value="1"/>
</dbReference>
<name>A0A1K0HDL7_9BASI</name>
<evidence type="ECO:0000256" key="2">
    <source>
        <dbReference type="SAM" id="MobiDB-lite"/>
    </source>
</evidence>
<feature type="compositionally biased region" description="Basic and acidic residues" evidence="2">
    <location>
        <begin position="359"/>
        <end position="372"/>
    </location>
</feature>
<dbReference type="EMBL" id="ULHB01000058">
    <property type="protein sequence ID" value="SYW79804.1"/>
    <property type="molecule type" value="Genomic_DNA"/>
</dbReference>
<dbReference type="EMBL" id="LT558123">
    <property type="protein sequence ID" value="SAM82402.1"/>
    <property type="molecule type" value="Genomic_DNA"/>
</dbReference>
<evidence type="ECO:0000313" key="7">
    <source>
        <dbReference type="Proteomes" id="UP000658997"/>
    </source>
</evidence>
<feature type="region of interest" description="Disordered" evidence="2">
    <location>
        <begin position="326"/>
        <end position="408"/>
    </location>
</feature>
<gene>
    <name evidence="5" type="ORF">UBRO2_03223</name>
    <name evidence="4" type="ORF">UBRO_04594</name>
</gene>